<comment type="caution">
    <text evidence="1">The sequence shown here is derived from an EMBL/GenBank/DDBJ whole genome shotgun (WGS) entry which is preliminary data.</text>
</comment>
<sequence length="126" mass="13606">MRFVLSGGISTVDVQLKGVNTSQYDNNFKATFKNEELEKIDTNTYRALFNANSTTGPLLPQSIIVRPAPVKVKTVTASNQVGEFYAALTVNTGTASYSFDGNGRPLGYRVPVYSNCTVTGETGENV</sequence>
<gene>
    <name evidence="1" type="ORF">CBQ26_13450</name>
</gene>
<organism evidence="1 2">
    <name type="scientific">Deinococcus indicus</name>
    <dbReference type="NCBI Taxonomy" id="223556"/>
    <lineage>
        <taxon>Bacteria</taxon>
        <taxon>Thermotogati</taxon>
        <taxon>Deinococcota</taxon>
        <taxon>Deinococci</taxon>
        <taxon>Deinococcales</taxon>
        <taxon>Deinococcaceae</taxon>
        <taxon>Deinococcus</taxon>
    </lineage>
</organism>
<dbReference type="AlphaFoldDB" id="A0A246BIV8"/>
<name>A0A246BIV8_9DEIO</name>
<evidence type="ECO:0000313" key="2">
    <source>
        <dbReference type="Proteomes" id="UP000197208"/>
    </source>
</evidence>
<dbReference type="Proteomes" id="UP000197208">
    <property type="component" value="Unassembled WGS sequence"/>
</dbReference>
<evidence type="ECO:0000313" key="1">
    <source>
        <dbReference type="EMBL" id="OWL95186.1"/>
    </source>
</evidence>
<proteinExistence type="predicted"/>
<dbReference type="EMBL" id="NHMK01000020">
    <property type="protein sequence ID" value="OWL95186.1"/>
    <property type="molecule type" value="Genomic_DNA"/>
</dbReference>
<protein>
    <submittedName>
        <fullName evidence="1">Uncharacterized protein</fullName>
    </submittedName>
</protein>
<reference evidence="1 2" key="1">
    <citation type="submission" date="2017-05" db="EMBL/GenBank/DDBJ databases">
        <title>De novo genome assembly of Deniococcus indicus strain DR1.</title>
        <authorList>
            <person name="Chauhan D."/>
            <person name="Yennamalli R.M."/>
            <person name="Priyadarshini R."/>
        </authorList>
    </citation>
    <scope>NUCLEOTIDE SEQUENCE [LARGE SCALE GENOMIC DNA]</scope>
    <source>
        <strain evidence="1 2">DR1</strain>
    </source>
</reference>
<keyword evidence="2" id="KW-1185">Reference proteome</keyword>
<accession>A0A246BIV8</accession>